<dbReference type="EMBL" id="AYYO01000021">
    <property type="protein sequence ID" value="KRM55491.1"/>
    <property type="molecule type" value="Genomic_DNA"/>
</dbReference>
<dbReference type="STRING" id="1291052.FC18_GL001280"/>
<dbReference type="GO" id="GO:0043138">
    <property type="term" value="F:3'-5' DNA helicase activity"/>
    <property type="evidence" value="ECO:0007669"/>
    <property type="project" value="TreeGrafter"/>
</dbReference>
<reference evidence="7 8" key="1">
    <citation type="journal article" date="2015" name="Genome Announc.">
        <title>Expanding the biotechnology potential of lactobacilli through comparative genomics of 213 strains and associated genera.</title>
        <authorList>
            <person name="Sun Z."/>
            <person name="Harris H.M."/>
            <person name="McCann A."/>
            <person name="Guo C."/>
            <person name="Argimon S."/>
            <person name="Zhang W."/>
            <person name="Yang X."/>
            <person name="Jeffery I.B."/>
            <person name="Cooney J.C."/>
            <person name="Kagawa T.F."/>
            <person name="Liu W."/>
            <person name="Song Y."/>
            <person name="Salvetti E."/>
            <person name="Wrobel A."/>
            <person name="Rasinkangas P."/>
            <person name="Parkhill J."/>
            <person name="Rea M.C."/>
            <person name="O'Sullivan O."/>
            <person name="Ritari J."/>
            <person name="Douillard F.P."/>
            <person name="Paul Ross R."/>
            <person name="Yang R."/>
            <person name="Briner A.E."/>
            <person name="Felis G.E."/>
            <person name="de Vos W.M."/>
            <person name="Barrangou R."/>
            <person name="Klaenhammer T.R."/>
            <person name="Caufield P.W."/>
            <person name="Cui Y."/>
            <person name="Zhang H."/>
            <person name="O'Toole P.W."/>
        </authorList>
    </citation>
    <scope>NUCLEOTIDE SEQUENCE [LARGE SCALE GENOMIC DNA]</scope>
    <source>
        <strain evidence="7 8">DSM 20505</strain>
    </source>
</reference>
<feature type="binding site" evidence="5">
    <location>
        <begin position="228"/>
        <end position="235"/>
    </location>
    <ligand>
        <name>ATP</name>
        <dbReference type="ChEBI" id="CHEBI:30616"/>
    </ligand>
</feature>
<dbReference type="InterPro" id="IPR027417">
    <property type="entry name" value="P-loop_NTPase"/>
</dbReference>
<dbReference type="GO" id="GO:0016787">
    <property type="term" value="F:hydrolase activity"/>
    <property type="evidence" value="ECO:0007669"/>
    <property type="project" value="UniProtKB-UniRule"/>
</dbReference>
<dbReference type="GO" id="GO:0005524">
    <property type="term" value="F:ATP binding"/>
    <property type="evidence" value="ECO:0007669"/>
    <property type="project" value="UniProtKB-UniRule"/>
</dbReference>
<dbReference type="GO" id="GO:0003677">
    <property type="term" value="F:DNA binding"/>
    <property type="evidence" value="ECO:0007669"/>
    <property type="project" value="InterPro"/>
</dbReference>
<evidence type="ECO:0000313" key="7">
    <source>
        <dbReference type="EMBL" id="KRM55491.1"/>
    </source>
</evidence>
<gene>
    <name evidence="7" type="ORF">FC18_GL001280</name>
</gene>
<sequence length="764" mass="85182">MNQSSRTYEQHRVDSVVTRINERQTEVTRLIADAHQETQRIERSYGDSTKVNITEVDDRMETNAAVQQQKQMVARAVENEQILTRESQTLTRLAPSPYFGRIDINDADGQDTLYIGTGSLQGPDGNFLIYDWRAPVAGIYYNGVLGKVSYDTPSGPRSAELTRKRQFRIEDGQIEHMFDTSETVGDAMLQAVLGDQSSEHMQNIVSTIQREQNAIIRDTDSDLLIVQGAAGSGKTSAILQRIAYLLYHSRNVLNSDQMVLFSPNRLYANYIAEVLPSLGEKNMIQTTLSEFLAKRLSGLQVTTLFERFERDEANLPASAATIRRFKESPEFMDLAAHYAKTQHHRHFTNIELDGEVFFSAATMERIYTHLPAAMTTADKLVALRKKLMQRLNQRIRLETYQDWVDDELAGLSDDQVRHYIGDTEYEDGSEELEAVARAVVAEKFAPIYTALYNDYFIDYYAEYRDFLATCPQTVVPAPVWAVMVSGVTNEIEEHRLGLEDAAPLMYIRDLLSGGGQNHAIQAIFVDEMQDYSPALMRYVHHAFPKAKMTLLGDYAQDVFTSNYARGDVIDRFKAAIPHKHARVITLNRAYRSSAPITEFAASLIPSGSDIVPFARTGAKPALLTVARDQYTKALTSTVRKLANANHTVAVLTRSAREADGITHQLQEHQIAARRLTASDHDLGKGVIVLPVYLAKGLEFDAVVAADVSAAVYNREGDGDILYTLATRALHSLTLLAREQPAACIAEAAARGLLATSATEVTSHD</sequence>
<dbReference type="GO" id="GO:0005829">
    <property type="term" value="C:cytosol"/>
    <property type="evidence" value="ECO:0007669"/>
    <property type="project" value="TreeGrafter"/>
</dbReference>
<name>A0A0R1ZWN3_9LACO</name>
<evidence type="ECO:0000256" key="4">
    <source>
        <dbReference type="ARBA" id="ARBA00022840"/>
    </source>
</evidence>
<dbReference type="Pfam" id="PF13245">
    <property type="entry name" value="AAA_19"/>
    <property type="match status" value="1"/>
</dbReference>
<dbReference type="NCBIfam" id="NF041464">
    <property type="entry name" value="HelD_BACSU"/>
    <property type="match status" value="1"/>
</dbReference>
<dbReference type="AlphaFoldDB" id="A0A0R1ZWN3"/>
<proteinExistence type="predicted"/>
<dbReference type="OrthoDB" id="9787585at2"/>
<keyword evidence="8" id="KW-1185">Reference proteome</keyword>
<dbReference type="Proteomes" id="UP000051679">
    <property type="component" value="Unassembled WGS sequence"/>
</dbReference>
<dbReference type="GO" id="GO:0000725">
    <property type="term" value="P:recombinational repair"/>
    <property type="evidence" value="ECO:0007669"/>
    <property type="project" value="TreeGrafter"/>
</dbReference>
<comment type="caution">
    <text evidence="7">The sequence shown here is derived from an EMBL/GenBank/DDBJ whole genome shotgun (WGS) entry which is preliminary data.</text>
</comment>
<dbReference type="Gene3D" id="3.40.50.300">
    <property type="entry name" value="P-loop containing nucleotide triphosphate hydrolases"/>
    <property type="match status" value="3"/>
</dbReference>
<protein>
    <submittedName>
        <fullName evidence="7">Superfamily I DNA RNA helicase</fullName>
    </submittedName>
</protein>
<dbReference type="InterPro" id="IPR014016">
    <property type="entry name" value="UvrD-like_ATP-bd"/>
</dbReference>
<evidence type="ECO:0000256" key="3">
    <source>
        <dbReference type="ARBA" id="ARBA00022806"/>
    </source>
</evidence>
<organism evidence="7 8">
    <name type="scientific">Lacticaseibacillus sharpeae JCM 1186 = DSM 20505</name>
    <dbReference type="NCBI Taxonomy" id="1291052"/>
    <lineage>
        <taxon>Bacteria</taxon>
        <taxon>Bacillati</taxon>
        <taxon>Bacillota</taxon>
        <taxon>Bacilli</taxon>
        <taxon>Lactobacillales</taxon>
        <taxon>Lactobacillaceae</taxon>
        <taxon>Lacticaseibacillus</taxon>
    </lineage>
</organism>
<evidence type="ECO:0000256" key="1">
    <source>
        <dbReference type="ARBA" id="ARBA00022741"/>
    </source>
</evidence>
<dbReference type="SUPFAM" id="SSF52540">
    <property type="entry name" value="P-loop containing nucleoside triphosphate hydrolases"/>
    <property type="match status" value="1"/>
</dbReference>
<accession>A0A0R1ZWN3</accession>
<dbReference type="PROSITE" id="PS51198">
    <property type="entry name" value="UVRD_HELICASE_ATP_BIND"/>
    <property type="match status" value="1"/>
</dbReference>
<dbReference type="PANTHER" id="PTHR11070:SF17">
    <property type="entry name" value="DNA HELICASE IV"/>
    <property type="match status" value="1"/>
</dbReference>
<dbReference type="PANTHER" id="PTHR11070">
    <property type="entry name" value="UVRD / RECB / PCRA DNA HELICASE FAMILY MEMBER"/>
    <property type="match status" value="1"/>
</dbReference>
<dbReference type="InterPro" id="IPR027785">
    <property type="entry name" value="UvrD-like_helicase_C"/>
</dbReference>
<feature type="domain" description="UvrD-like helicase ATP-binding" evidence="6">
    <location>
        <begin position="207"/>
        <end position="593"/>
    </location>
</feature>
<dbReference type="RefSeq" id="WP_054680251.1">
    <property type="nucleotide sequence ID" value="NZ_AYYO01000021.1"/>
</dbReference>
<dbReference type="Pfam" id="PF13538">
    <property type="entry name" value="UvrD_C_2"/>
    <property type="match status" value="1"/>
</dbReference>
<keyword evidence="2 5" id="KW-0378">Hydrolase</keyword>
<keyword evidence="1 5" id="KW-0547">Nucleotide-binding</keyword>
<keyword evidence="3 5" id="KW-0347">Helicase</keyword>
<evidence type="ECO:0000256" key="2">
    <source>
        <dbReference type="ARBA" id="ARBA00022801"/>
    </source>
</evidence>
<evidence type="ECO:0000256" key="5">
    <source>
        <dbReference type="PROSITE-ProRule" id="PRU00560"/>
    </source>
</evidence>
<evidence type="ECO:0000313" key="8">
    <source>
        <dbReference type="Proteomes" id="UP000051679"/>
    </source>
</evidence>
<evidence type="ECO:0000259" key="6">
    <source>
        <dbReference type="PROSITE" id="PS51198"/>
    </source>
</evidence>
<dbReference type="InterPro" id="IPR000212">
    <property type="entry name" value="DNA_helicase_UvrD/REP"/>
</dbReference>
<dbReference type="InterPro" id="IPR048228">
    <property type="entry name" value="HelD_bacillota"/>
</dbReference>
<keyword evidence="4 5" id="KW-0067">ATP-binding</keyword>
<dbReference type="PATRIC" id="fig|1291052.5.peg.1297"/>